<name>A0A7G2E0Q4_ARATH</name>
<sequence>MEELDIHVALNIVSRASYDCITDVSELINLHSPYPPFFTRCLHAHNSTASYLESLKLAVREGHAETALQLLLTITNGPPHVYFATALLQLVLGSYEEAIQTIDTFVESVGSFEVADEIGSQVFRQMMQIGTHKIRRVGEIGFRELGPLIASGPDFKTLVFDHIVLDDVDTNEYIFVSRLANKGSITRPFLLRCLDAGNETAHYVEGLRLAAQEGPSQRSIDLISVAAPITFMLTSL</sequence>
<evidence type="ECO:0000313" key="2">
    <source>
        <dbReference type="Proteomes" id="UP000516314"/>
    </source>
</evidence>
<reference evidence="1 2" key="1">
    <citation type="submission" date="2020-09" db="EMBL/GenBank/DDBJ databases">
        <authorList>
            <person name="Ashkenazy H."/>
        </authorList>
    </citation>
    <scope>NUCLEOTIDE SEQUENCE [LARGE SCALE GENOMIC DNA]</scope>
    <source>
        <strain evidence="2">cv. Cdm-0</strain>
    </source>
</reference>
<dbReference type="AlphaFoldDB" id="A0A7G2E0Q4"/>
<protein>
    <submittedName>
        <fullName evidence="1">(thale cress) hypothetical protein</fullName>
    </submittedName>
</protein>
<dbReference type="Proteomes" id="UP000516314">
    <property type="component" value="Chromosome 1"/>
</dbReference>
<gene>
    <name evidence="1" type="ORF">AT9943_LOCUS3156</name>
</gene>
<proteinExistence type="predicted"/>
<dbReference type="EMBL" id="LR881466">
    <property type="protein sequence ID" value="CAD5314732.1"/>
    <property type="molecule type" value="Genomic_DNA"/>
</dbReference>
<accession>A0A7G2E0Q4</accession>
<organism evidence="1 2">
    <name type="scientific">Arabidopsis thaliana</name>
    <name type="common">Mouse-ear cress</name>
    <dbReference type="NCBI Taxonomy" id="3702"/>
    <lineage>
        <taxon>Eukaryota</taxon>
        <taxon>Viridiplantae</taxon>
        <taxon>Streptophyta</taxon>
        <taxon>Embryophyta</taxon>
        <taxon>Tracheophyta</taxon>
        <taxon>Spermatophyta</taxon>
        <taxon>Magnoliopsida</taxon>
        <taxon>eudicotyledons</taxon>
        <taxon>Gunneridae</taxon>
        <taxon>Pentapetalae</taxon>
        <taxon>rosids</taxon>
        <taxon>malvids</taxon>
        <taxon>Brassicales</taxon>
        <taxon>Brassicaceae</taxon>
        <taxon>Camelineae</taxon>
        <taxon>Arabidopsis</taxon>
    </lineage>
</organism>
<evidence type="ECO:0000313" key="1">
    <source>
        <dbReference type="EMBL" id="CAD5314732.1"/>
    </source>
</evidence>